<evidence type="ECO:0000313" key="3">
    <source>
        <dbReference type="EMBL" id="KAJ2931036.1"/>
    </source>
</evidence>
<dbReference type="InterPro" id="IPR045340">
    <property type="entry name" value="DUF6533"/>
</dbReference>
<dbReference type="EMBL" id="JANBPK010000812">
    <property type="protein sequence ID" value="KAJ2931036.1"/>
    <property type="molecule type" value="Genomic_DNA"/>
</dbReference>
<feature type="domain" description="DUF6533" evidence="2">
    <location>
        <begin position="24"/>
        <end position="69"/>
    </location>
</feature>
<feature type="transmembrane region" description="Helical" evidence="1">
    <location>
        <begin position="169"/>
        <end position="195"/>
    </location>
</feature>
<keyword evidence="1" id="KW-1133">Transmembrane helix</keyword>
<sequence>MATSPAALYEMIVGAYHSTKYVNYFAVGGLTMVIADYLHTFPDEVRLMWPASMSLPKVLFFVVRYYSLLHGIFSLTYSLPTNRSAAYCTSAFVRVAVSTKLVIIASEAILLIRVYAFAGKDKIVLAFIGVQFVALHVAELVVLGRFIQSVKFMDFPLRNLVCIPAQVDIKLLGVVFSLLLCSVSVIMLCMVYVMFRKYRNLNASSLSTMLYQDGLVYFLCLSGLAVANLIVIFGAKNDALKLMLAQPEAYMHAILSTRMILRLRSWSERAYGPGSRDLDAGTWAVAGLDYYSQSTEFSKNFSAPRSFPSTAD</sequence>
<name>A0A9W8J9V1_9AGAR</name>
<dbReference type="AlphaFoldDB" id="A0A9W8J9V1"/>
<reference evidence="3" key="1">
    <citation type="submission" date="2022-06" db="EMBL/GenBank/DDBJ databases">
        <title>Genome Sequence of Candolleomyces eurysporus.</title>
        <authorList>
            <person name="Buettner E."/>
        </authorList>
    </citation>
    <scope>NUCLEOTIDE SEQUENCE</scope>
    <source>
        <strain evidence="3">VTCC 930004</strain>
    </source>
</reference>
<comment type="caution">
    <text evidence="3">The sequence shown here is derived from an EMBL/GenBank/DDBJ whole genome shotgun (WGS) entry which is preliminary data.</text>
</comment>
<evidence type="ECO:0000313" key="4">
    <source>
        <dbReference type="Proteomes" id="UP001140091"/>
    </source>
</evidence>
<dbReference type="Pfam" id="PF20151">
    <property type="entry name" value="DUF6533"/>
    <property type="match status" value="1"/>
</dbReference>
<feature type="transmembrane region" description="Helical" evidence="1">
    <location>
        <begin position="21"/>
        <end position="38"/>
    </location>
</feature>
<feature type="transmembrane region" description="Helical" evidence="1">
    <location>
        <begin position="91"/>
        <end position="117"/>
    </location>
</feature>
<feature type="transmembrane region" description="Helical" evidence="1">
    <location>
        <begin position="215"/>
        <end position="235"/>
    </location>
</feature>
<proteinExistence type="predicted"/>
<organism evidence="3 4">
    <name type="scientific">Candolleomyces eurysporus</name>
    <dbReference type="NCBI Taxonomy" id="2828524"/>
    <lineage>
        <taxon>Eukaryota</taxon>
        <taxon>Fungi</taxon>
        <taxon>Dikarya</taxon>
        <taxon>Basidiomycota</taxon>
        <taxon>Agaricomycotina</taxon>
        <taxon>Agaricomycetes</taxon>
        <taxon>Agaricomycetidae</taxon>
        <taxon>Agaricales</taxon>
        <taxon>Agaricineae</taxon>
        <taxon>Psathyrellaceae</taxon>
        <taxon>Candolleomyces</taxon>
    </lineage>
</organism>
<protein>
    <recommendedName>
        <fullName evidence="2">DUF6533 domain-containing protein</fullName>
    </recommendedName>
</protein>
<feature type="non-terminal residue" evidence="3">
    <location>
        <position position="312"/>
    </location>
</feature>
<evidence type="ECO:0000259" key="2">
    <source>
        <dbReference type="Pfam" id="PF20151"/>
    </source>
</evidence>
<keyword evidence="1" id="KW-0472">Membrane</keyword>
<keyword evidence="1" id="KW-0812">Transmembrane</keyword>
<accession>A0A9W8J9V1</accession>
<evidence type="ECO:0000256" key="1">
    <source>
        <dbReference type="SAM" id="Phobius"/>
    </source>
</evidence>
<feature type="transmembrane region" description="Helical" evidence="1">
    <location>
        <begin position="58"/>
        <end position="79"/>
    </location>
</feature>
<feature type="transmembrane region" description="Helical" evidence="1">
    <location>
        <begin position="123"/>
        <end position="148"/>
    </location>
</feature>
<dbReference type="OrthoDB" id="3251775at2759"/>
<gene>
    <name evidence="3" type="ORF">H1R20_g6058</name>
</gene>
<keyword evidence="4" id="KW-1185">Reference proteome</keyword>
<dbReference type="Proteomes" id="UP001140091">
    <property type="component" value="Unassembled WGS sequence"/>
</dbReference>